<dbReference type="PROSITE" id="PS51077">
    <property type="entry name" value="HTH_ICLR"/>
    <property type="match status" value="1"/>
</dbReference>
<name>A0A1G9KKJ7_9ACTN</name>
<evidence type="ECO:0000256" key="1">
    <source>
        <dbReference type="ARBA" id="ARBA00023015"/>
    </source>
</evidence>
<protein>
    <submittedName>
        <fullName evidence="7">Transcriptional regulator, IclR family</fullName>
    </submittedName>
</protein>
<dbReference type="InterPro" id="IPR014757">
    <property type="entry name" value="Tscrpt_reg_IclR_C"/>
</dbReference>
<evidence type="ECO:0000313" key="7">
    <source>
        <dbReference type="EMBL" id="SDL50172.1"/>
    </source>
</evidence>
<dbReference type="GO" id="GO:0045892">
    <property type="term" value="P:negative regulation of DNA-templated transcription"/>
    <property type="evidence" value="ECO:0007669"/>
    <property type="project" value="TreeGrafter"/>
</dbReference>
<keyword evidence="8" id="KW-1185">Reference proteome</keyword>
<evidence type="ECO:0000256" key="3">
    <source>
        <dbReference type="ARBA" id="ARBA00023163"/>
    </source>
</evidence>
<dbReference type="RefSeq" id="WP_176761715.1">
    <property type="nucleotide sequence ID" value="NZ_FNGP01000003.1"/>
</dbReference>
<dbReference type="GO" id="GO:0003677">
    <property type="term" value="F:DNA binding"/>
    <property type="evidence" value="ECO:0007669"/>
    <property type="project" value="UniProtKB-KW"/>
</dbReference>
<dbReference type="SMART" id="SM00346">
    <property type="entry name" value="HTH_ICLR"/>
    <property type="match status" value="1"/>
</dbReference>
<evidence type="ECO:0000256" key="2">
    <source>
        <dbReference type="ARBA" id="ARBA00023125"/>
    </source>
</evidence>
<dbReference type="AlphaFoldDB" id="A0A1G9KKJ7"/>
<dbReference type="InterPro" id="IPR029016">
    <property type="entry name" value="GAF-like_dom_sf"/>
</dbReference>
<dbReference type="Pfam" id="PF01614">
    <property type="entry name" value="IclR_C"/>
    <property type="match status" value="1"/>
</dbReference>
<gene>
    <name evidence="7" type="ORF">SAMN04488242_1690</name>
</gene>
<dbReference type="PANTHER" id="PTHR30136">
    <property type="entry name" value="HELIX-TURN-HELIX TRANSCRIPTIONAL REGULATOR, ICLR FAMILY"/>
    <property type="match status" value="1"/>
</dbReference>
<dbReference type="PANTHER" id="PTHR30136:SF39">
    <property type="entry name" value="TRANSCRIPTIONAL REGULATORY PROTEIN"/>
    <property type="match status" value="1"/>
</dbReference>
<dbReference type="Gene3D" id="3.30.450.40">
    <property type="match status" value="1"/>
</dbReference>
<evidence type="ECO:0000313" key="8">
    <source>
        <dbReference type="Proteomes" id="UP000199475"/>
    </source>
</evidence>
<evidence type="ECO:0000259" key="6">
    <source>
        <dbReference type="PROSITE" id="PS51078"/>
    </source>
</evidence>
<dbReference type="Gene3D" id="1.10.10.10">
    <property type="entry name" value="Winged helix-like DNA-binding domain superfamily/Winged helix DNA-binding domain"/>
    <property type="match status" value="1"/>
</dbReference>
<dbReference type="InterPro" id="IPR036388">
    <property type="entry name" value="WH-like_DNA-bd_sf"/>
</dbReference>
<reference evidence="7 8" key="1">
    <citation type="submission" date="2016-10" db="EMBL/GenBank/DDBJ databases">
        <authorList>
            <person name="de Groot N.N."/>
        </authorList>
    </citation>
    <scope>NUCLEOTIDE SEQUENCE [LARGE SCALE GENOMIC DNA]</scope>
    <source>
        <strain evidence="7 8">CGMCC 1.9159</strain>
    </source>
</reference>
<dbReference type="Proteomes" id="UP000199475">
    <property type="component" value="Unassembled WGS sequence"/>
</dbReference>
<keyword evidence="3" id="KW-0804">Transcription</keyword>
<evidence type="ECO:0000256" key="4">
    <source>
        <dbReference type="SAM" id="MobiDB-lite"/>
    </source>
</evidence>
<feature type="domain" description="HTH iclR-type" evidence="5">
    <location>
        <begin position="25"/>
        <end position="88"/>
    </location>
</feature>
<dbReference type="InterPro" id="IPR050707">
    <property type="entry name" value="HTH_MetabolicPath_Reg"/>
</dbReference>
<dbReference type="STRING" id="686624.SAMN04488242_1690"/>
<dbReference type="SUPFAM" id="SSF55781">
    <property type="entry name" value="GAF domain-like"/>
    <property type="match status" value="1"/>
</dbReference>
<proteinExistence type="predicted"/>
<dbReference type="EMBL" id="FNGP01000003">
    <property type="protein sequence ID" value="SDL50172.1"/>
    <property type="molecule type" value="Genomic_DNA"/>
</dbReference>
<dbReference type="PROSITE" id="PS51078">
    <property type="entry name" value="ICLR_ED"/>
    <property type="match status" value="1"/>
</dbReference>
<feature type="domain" description="IclR-ED" evidence="6">
    <location>
        <begin position="89"/>
        <end position="268"/>
    </location>
</feature>
<keyword evidence="1" id="KW-0805">Transcription regulation</keyword>
<feature type="region of interest" description="Disordered" evidence="4">
    <location>
        <begin position="1"/>
        <end position="23"/>
    </location>
</feature>
<accession>A0A1G9KKJ7</accession>
<dbReference type="GO" id="GO:0003700">
    <property type="term" value="F:DNA-binding transcription factor activity"/>
    <property type="evidence" value="ECO:0007669"/>
    <property type="project" value="TreeGrafter"/>
</dbReference>
<evidence type="ECO:0000259" key="5">
    <source>
        <dbReference type="PROSITE" id="PS51077"/>
    </source>
</evidence>
<dbReference type="InterPro" id="IPR036390">
    <property type="entry name" value="WH_DNA-bd_sf"/>
</dbReference>
<dbReference type="SUPFAM" id="SSF46785">
    <property type="entry name" value="Winged helix' DNA-binding domain"/>
    <property type="match status" value="1"/>
</dbReference>
<sequence>MPPSQEPRPSLGDQPAPAQQPRSPIQAIDRTVSLLTEIAAAGPAGVPLKILADRVGLHASTGRTLLSALAIHGLVGQIDETRRYVLGPRFFELNRTYELQYDLGIVAAPVLRDLWERTDETVHLSTLREGRRVDLSVLVSRQLLNVNPSNMRSPSDPTGALRRTAAGKALLSGATTGELQALLNLPAGEMQRLAAELDGVRRSGYATNFEEEAAGVCGVAAPVRDGAGRVVAAICVGYPAVRRTPAHETLLVDAATAAASKLSTVLGHSATPVRGDSW</sequence>
<keyword evidence="2" id="KW-0238">DNA-binding</keyword>
<dbReference type="InterPro" id="IPR005471">
    <property type="entry name" value="Tscrpt_reg_IclR_N"/>
</dbReference>
<organism evidence="7 8">
    <name type="scientific">Tessaracoccus oleiagri</name>
    <dbReference type="NCBI Taxonomy" id="686624"/>
    <lineage>
        <taxon>Bacteria</taxon>
        <taxon>Bacillati</taxon>
        <taxon>Actinomycetota</taxon>
        <taxon>Actinomycetes</taxon>
        <taxon>Propionibacteriales</taxon>
        <taxon>Propionibacteriaceae</taxon>
        <taxon>Tessaracoccus</taxon>
    </lineage>
</organism>